<comment type="caution">
    <text evidence="2">The sequence shown here is derived from an EMBL/GenBank/DDBJ whole genome shotgun (WGS) entry which is preliminary data.</text>
</comment>
<organism evidence="2 3">
    <name type="scientific">Eiseniibacteriota bacterium</name>
    <dbReference type="NCBI Taxonomy" id="2212470"/>
    <lineage>
        <taxon>Bacteria</taxon>
        <taxon>Candidatus Eiseniibacteriota</taxon>
    </lineage>
</organism>
<reference evidence="2 3" key="1">
    <citation type="submission" date="2024-09" db="EMBL/GenBank/DDBJ databases">
        <authorList>
            <person name="D'Angelo T."/>
        </authorList>
    </citation>
    <scope>NUCLEOTIDE SEQUENCE [LARGE SCALE GENOMIC DNA]</scope>
    <source>
        <strain evidence="2">SAG AM-311-F02</strain>
    </source>
</reference>
<feature type="transmembrane region" description="Helical" evidence="1">
    <location>
        <begin position="104"/>
        <end position="124"/>
    </location>
</feature>
<dbReference type="Gene3D" id="1.25.40.10">
    <property type="entry name" value="Tetratricopeptide repeat domain"/>
    <property type="match status" value="1"/>
</dbReference>
<sequence length="247" mass="27624">GRIEIDNNADISERRDAWRWLFVPVLHFGIVFPLAMAALVFVFARRRPGGVLLLCYLAFLAVGVILFASERFRLPGIACLIPLAAFGVKCFVEDLKRGNRRIPTIFVGVMLTAALVSNVDFFNLSGHEFTSIRVNKVHILRRSGDLEEAREAALAIAESDPDEASVYFQLGAIEEELGNKAGAFGYFLDTLERDPFYYASYMGAGRILESLRIDRSYLDTYVETLLRDGDAASLRARLTEFVGSRSR</sequence>
<feature type="transmembrane region" description="Helical" evidence="1">
    <location>
        <begin position="20"/>
        <end position="44"/>
    </location>
</feature>
<protein>
    <submittedName>
        <fullName evidence="2">Tetratricopeptide repeat protein</fullName>
    </submittedName>
</protein>
<keyword evidence="1" id="KW-0472">Membrane</keyword>
<keyword evidence="1" id="KW-1133">Transmembrane helix</keyword>
<dbReference type="InterPro" id="IPR011990">
    <property type="entry name" value="TPR-like_helical_dom_sf"/>
</dbReference>
<dbReference type="EMBL" id="JBHPEI010000035">
    <property type="protein sequence ID" value="MFC1799831.1"/>
    <property type="molecule type" value="Genomic_DNA"/>
</dbReference>
<gene>
    <name evidence="2" type="ORF">ACFL2Z_02850</name>
</gene>
<evidence type="ECO:0000313" key="2">
    <source>
        <dbReference type="EMBL" id="MFC1799831.1"/>
    </source>
</evidence>
<keyword evidence="3" id="KW-1185">Reference proteome</keyword>
<name>A0ABV6YP16_UNCEI</name>
<dbReference type="SUPFAM" id="SSF48452">
    <property type="entry name" value="TPR-like"/>
    <property type="match status" value="1"/>
</dbReference>
<evidence type="ECO:0000313" key="3">
    <source>
        <dbReference type="Proteomes" id="UP001594288"/>
    </source>
</evidence>
<feature type="transmembrane region" description="Helical" evidence="1">
    <location>
        <begin position="74"/>
        <end position="92"/>
    </location>
</feature>
<accession>A0ABV6YP16</accession>
<dbReference type="Proteomes" id="UP001594288">
    <property type="component" value="Unassembled WGS sequence"/>
</dbReference>
<proteinExistence type="predicted"/>
<feature type="transmembrane region" description="Helical" evidence="1">
    <location>
        <begin position="51"/>
        <end position="68"/>
    </location>
</feature>
<evidence type="ECO:0000256" key="1">
    <source>
        <dbReference type="SAM" id="Phobius"/>
    </source>
</evidence>
<keyword evidence="1" id="KW-0812">Transmembrane</keyword>
<feature type="non-terminal residue" evidence="2">
    <location>
        <position position="1"/>
    </location>
</feature>